<dbReference type="Proteomes" id="UP000245657">
    <property type="component" value="Unassembled WGS sequence"/>
</dbReference>
<dbReference type="EMBL" id="QGMY01000012">
    <property type="protein sequence ID" value="PWR70429.1"/>
    <property type="molecule type" value="Genomic_DNA"/>
</dbReference>
<dbReference type="SUPFAM" id="SSF52540">
    <property type="entry name" value="P-loop containing nucleoside triphosphate hydrolases"/>
    <property type="match status" value="1"/>
</dbReference>
<dbReference type="Gene3D" id="3.40.50.300">
    <property type="entry name" value="P-loop containing nucleotide triphosphate hydrolases"/>
    <property type="match status" value="1"/>
</dbReference>
<dbReference type="PANTHER" id="PTHR10039:SF17">
    <property type="entry name" value="FUNGAL STAND N-TERMINAL GOODBYE DOMAIN-CONTAINING PROTEIN-RELATED"/>
    <property type="match status" value="1"/>
</dbReference>
<dbReference type="Pfam" id="PF24883">
    <property type="entry name" value="NPHP3_N"/>
    <property type="match status" value="1"/>
</dbReference>
<evidence type="ECO:0000259" key="2">
    <source>
        <dbReference type="Pfam" id="PF24883"/>
    </source>
</evidence>
<feature type="non-terminal residue" evidence="4">
    <location>
        <position position="841"/>
    </location>
</feature>
<name>A0A2V2MSN7_9EURY</name>
<keyword evidence="5" id="KW-1185">Reference proteome</keyword>
<dbReference type="InterPro" id="IPR011990">
    <property type="entry name" value="TPR-like_helical_dom_sf"/>
</dbReference>
<sequence>MKSTLNPISFDLAIAENLEKFTGRKWLIEEIDEWVNDPNGRRVYWILGRPGIGKTALAIKYNNIHDLSAFFLFQYDNSETINPQRFVKTLAYELSISISAYQDLLEKIDLDSKKDLDGPALLNELIIIPFYQIGNLEHQVIILLDGLDEIFQRHGMENIPQEMVQTLRALYHRTESMPFRFIFSSRDSQAVQTELQLDAVKPQFIDPDSKQNRDDIREYLRKELGNITGEVIPDETLEDIGVKSEGFFIYASFFYKAVRDKIFSLDQPSFPTGLSAMYLEYFEKQFHDIQKYEQKIIPAIQVICAAREALPAQILTGIIEGEEVGMNKLRIQIDSLFSFENNAVRPFHSSIVEWISDEKKSGRYYVSLKKGHASLSEYGFNHVMSGEIHEYFLRNLAYHLLAIRDEKRLSELMVNQEFFVRSYESDYQTLQRLWVILENETSLRMEQVYALPQGNRKTSSTVSKLQTFFFGRSDQTNGSEFSNWYIIDIGNLLQRMSKLTTAYDWYHLLEKKARDEKDIDSLQISLGNQALILSARGDLDGAMKLHKEQERICRDLGNVDGLQASLGNQALILSARGDLDGAMKLHKEKERICRDLGNVDSLQISLGNQANILYVRGDLDGAMKLHKEEERICRNLGNVDSLQRSLGNQALILKARGDLDGAMKLHKEEERICRNLGNVDSLQRSLGNQALILKARGDLDGAMKLHKEKERICRDLGNVDSLQRSLGNQALILSARGDLDGAMKLHKEEERICRDLGNVDGLQASLGNQALILKARGDLDGAMKLHKEKERICRELGNVDGLQASLGNQALILSARGDLDGAMKLHKEQERICRELGNVDG</sequence>
<evidence type="ECO:0000259" key="3">
    <source>
        <dbReference type="Pfam" id="PF25521"/>
    </source>
</evidence>
<organism evidence="4 5">
    <name type="scientific">Methanospirillum lacunae</name>
    <dbReference type="NCBI Taxonomy" id="668570"/>
    <lineage>
        <taxon>Archaea</taxon>
        <taxon>Methanobacteriati</taxon>
        <taxon>Methanobacteriota</taxon>
        <taxon>Stenosarchaea group</taxon>
        <taxon>Methanomicrobia</taxon>
        <taxon>Methanomicrobiales</taxon>
        <taxon>Methanospirillaceae</taxon>
        <taxon>Methanospirillum</taxon>
    </lineage>
</organism>
<evidence type="ECO:0000313" key="4">
    <source>
        <dbReference type="EMBL" id="PWR70429.1"/>
    </source>
</evidence>
<accession>A0A2V2MSN7</accession>
<proteinExistence type="predicted"/>
<dbReference type="Gene3D" id="1.25.40.10">
    <property type="entry name" value="Tetratricopeptide repeat domain"/>
    <property type="match status" value="2"/>
</dbReference>
<dbReference type="PANTHER" id="PTHR10039">
    <property type="entry name" value="AMELOGENIN"/>
    <property type="match status" value="1"/>
</dbReference>
<dbReference type="SUPFAM" id="SSF48452">
    <property type="entry name" value="TPR-like"/>
    <property type="match status" value="2"/>
</dbReference>
<gene>
    <name evidence="4" type="ORF">DK846_14800</name>
</gene>
<feature type="domain" description="TANC1/2-like winged helix" evidence="3">
    <location>
        <begin position="286"/>
        <end position="437"/>
    </location>
</feature>
<protein>
    <submittedName>
        <fullName evidence="4">Uncharacterized protein</fullName>
    </submittedName>
</protein>
<dbReference type="InterPro" id="IPR027417">
    <property type="entry name" value="P-loop_NTPase"/>
</dbReference>
<dbReference type="AlphaFoldDB" id="A0A2V2MSN7"/>
<evidence type="ECO:0000256" key="1">
    <source>
        <dbReference type="ARBA" id="ARBA00022737"/>
    </source>
</evidence>
<dbReference type="Pfam" id="PF25521">
    <property type="entry name" value="WHD_TANC1"/>
    <property type="match status" value="1"/>
</dbReference>
<comment type="caution">
    <text evidence="4">The sequence shown here is derived from an EMBL/GenBank/DDBJ whole genome shotgun (WGS) entry which is preliminary data.</text>
</comment>
<evidence type="ECO:0000313" key="5">
    <source>
        <dbReference type="Proteomes" id="UP000245657"/>
    </source>
</evidence>
<reference evidence="4 5" key="1">
    <citation type="submission" date="2018-05" db="EMBL/GenBank/DDBJ databases">
        <title>Draft genome of Methanospirillum lacunae Ki8-1.</title>
        <authorList>
            <person name="Dueholm M.S."/>
            <person name="Nielsen P.H."/>
            <person name="Bakmann L.F."/>
            <person name="Otzen D.E."/>
        </authorList>
    </citation>
    <scope>NUCLEOTIDE SEQUENCE [LARGE SCALE GENOMIC DNA]</scope>
    <source>
        <strain evidence="4 5">Ki8-1</strain>
    </source>
</reference>
<keyword evidence="1" id="KW-0677">Repeat</keyword>
<dbReference type="InterPro" id="IPR058056">
    <property type="entry name" value="WH_TANC1/2"/>
</dbReference>
<dbReference type="InterPro" id="IPR056884">
    <property type="entry name" value="NPHP3-like_N"/>
</dbReference>
<feature type="domain" description="Nephrocystin 3-like N-terminal" evidence="2">
    <location>
        <begin position="25"/>
        <end position="186"/>
    </location>
</feature>